<dbReference type="FunFam" id="1.10.3720.10:FF:000033">
    <property type="entry name" value="Polar amino acid ABC transporter permease"/>
    <property type="match status" value="1"/>
</dbReference>
<keyword evidence="5" id="KW-0029">Amino-acid transport</keyword>
<dbReference type="InterPro" id="IPR043429">
    <property type="entry name" value="ArtM/GltK/GlnP/TcyL/YhdX-like"/>
</dbReference>
<name>A0A974NJN2_PERPY</name>
<evidence type="ECO:0000256" key="5">
    <source>
        <dbReference type="ARBA" id="ARBA00022970"/>
    </source>
</evidence>
<evidence type="ECO:0000259" key="9">
    <source>
        <dbReference type="PROSITE" id="PS50928"/>
    </source>
</evidence>
<evidence type="ECO:0000313" key="11">
    <source>
        <dbReference type="Proteomes" id="UP000595254"/>
    </source>
</evidence>
<evidence type="ECO:0000256" key="4">
    <source>
        <dbReference type="ARBA" id="ARBA00022692"/>
    </source>
</evidence>
<dbReference type="Gene3D" id="1.10.3720.10">
    <property type="entry name" value="MetI-like"/>
    <property type="match status" value="1"/>
</dbReference>
<dbReference type="RefSeq" id="WP_040374629.1">
    <property type="nucleotide sequence ID" value="NZ_CP068053.1"/>
</dbReference>
<evidence type="ECO:0000256" key="3">
    <source>
        <dbReference type="ARBA" id="ARBA00022475"/>
    </source>
</evidence>
<dbReference type="EMBL" id="CP068053">
    <property type="protein sequence ID" value="QQS98965.1"/>
    <property type="molecule type" value="Genomic_DNA"/>
</dbReference>
<dbReference type="PROSITE" id="PS50928">
    <property type="entry name" value="ABC_TM1"/>
    <property type="match status" value="1"/>
</dbReference>
<feature type="transmembrane region" description="Helical" evidence="8">
    <location>
        <begin position="28"/>
        <end position="48"/>
    </location>
</feature>
<keyword evidence="3" id="KW-1003">Cell membrane</keyword>
<dbReference type="InterPro" id="IPR000515">
    <property type="entry name" value="MetI-like"/>
</dbReference>
<dbReference type="KEGG" id="ppsr:I6J18_15040"/>
<keyword evidence="6 8" id="KW-1133">Transmembrane helix</keyword>
<proteinExistence type="inferred from homology"/>
<sequence>MPSLSHFFETFFGKSNVFIDAMLLTLELTVVSIVVGIIIGLFFALLKVSNIKILGYISDVYIYLVRGTPLIVQIFILYFGISSIFLLPDFWAASLALALHNGAYIAEIFRGTIQSIEKGQLEAGRSLGMSPALTLRRIILPQAFRRALPPLGNQFIIGLKDSSLAAFISMDELFNVATTLGSNNFDEMTYLLIVAVYYLILVAILTIIVNLIEKKLSISDR</sequence>
<dbReference type="Pfam" id="PF00528">
    <property type="entry name" value="BPD_transp_1"/>
    <property type="match status" value="1"/>
</dbReference>
<keyword evidence="7 8" id="KW-0472">Membrane</keyword>
<accession>A0A974NJN2</accession>
<protein>
    <submittedName>
        <fullName evidence="10">Amino acid ABC transporter permease</fullName>
    </submittedName>
</protein>
<dbReference type="PANTHER" id="PTHR30614:SF46">
    <property type="entry name" value="ABC TRANSPORTER MEMBRANE SPANNING PERMEASE-GLUTAMINE TRANSPORT"/>
    <property type="match status" value="1"/>
</dbReference>
<gene>
    <name evidence="10" type="ORF">I6J18_15040</name>
</gene>
<keyword evidence="4 8" id="KW-0812">Transmembrane</keyword>
<evidence type="ECO:0000313" key="10">
    <source>
        <dbReference type="EMBL" id="QQS98965.1"/>
    </source>
</evidence>
<dbReference type="GO" id="GO:0006865">
    <property type="term" value="P:amino acid transport"/>
    <property type="evidence" value="ECO:0007669"/>
    <property type="project" value="UniProtKB-KW"/>
</dbReference>
<dbReference type="SUPFAM" id="SSF161098">
    <property type="entry name" value="MetI-like"/>
    <property type="match status" value="1"/>
</dbReference>
<evidence type="ECO:0000256" key="2">
    <source>
        <dbReference type="ARBA" id="ARBA00022448"/>
    </source>
</evidence>
<dbReference type="AlphaFoldDB" id="A0A974NJN2"/>
<dbReference type="InterPro" id="IPR010065">
    <property type="entry name" value="AA_ABC_transptr_permease_3TM"/>
</dbReference>
<dbReference type="PANTHER" id="PTHR30614">
    <property type="entry name" value="MEMBRANE COMPONENT OF AMINO ACID ABC TRANSPORTER"/>
    <property type="match status" value="1"/>
</dbReference>
<evidence type="ECO:0000256" key="6">
    <source>
        <dbReference type="ARBA" id="ARBA00022989"/>
    </source>
</evidence>
<dbReference type="NCBIfam" id="TIGR01726">
    <property type="entry name" value="HEQRo_perm_3TM"/>
    <property type="match status" value="1"/>
</dbReference>
<organism evidence="10 11">
    <name type="scientific">Peribacillus psychrosaccharolyticus</name>
    <name type="common">Bacillus psychrosaccharolyticus</name>
    <dbReference type="NCBI Taxonomy" id="1407"/>
    <lineage>
        <taxon>Bacteria</taxon>
        <taxon>Bacillati</taxon>
        <taxon>Bacillota</taxon>
        <taxon>Bacilli</taxon>
        <taxon>Bacillales</taxon>
        <taxon>Bacillaceae</taxon>
        <taxon>Peribacillus</taxon>
    </lineage>
</organism>
<dbReference type="CDD" id="cd06261">
    <property type="entry name" value="TM_PBP2"/>
    <property type="match status" value="1"/>
</dbReference>
<keyword evidence="2 8" id="KW-0813">Transport</keyword>
<reference evidence="10 11" key="1">
    <citation type="submission" date="2021-01" db="EMBL/GenBank/DDBJ databases">
        <title>FDA dAtabase for Regulatory Grade micrObial Sequences (FDA-ARGOS): Supporting development and validation of Infectious Disease Dx tests.</title>
        <authorList>
            <person name="Nelson B."/>
            <person name="Plummer A."/>
            <person name="Tallon L."/>
            <person name="Sadzewicz L."/>
            <person name="Zhao X."/>
            <person name="Boylan J."/>
            <person name="Ott S."/>
            <person name="Bowen H."/>
            <person name="Vavikolanu K."/>
            <person name="Mehta A."/>
            <person name="Aluvathingal J."/>
            <person name="Nadendla S."/>
            <person name="Myers T."/>
            <person name="Yan Y."/>
            <person name="Sichtig H."/>
        </authorList>
    </citation>
    <scope>NUCLEOTIDE SEQUENCE [LARGE SCALE GENOMIC DNA]</scope>
    <source>
        <strain evidence="10 11">FDAARGOS_1161</strain>
    </source>
</reference>
<comment type="similarity">
    <text evidence="8">Belongs to the binding-protein-dependent transport system permease family.</text>
</comment>
<dbReference type="Proteomes" id="UP000595254">
    <property type="component" value="Chromosome"/>
</dbReference>
<dbReference type="InterPro" id="IPR035906">
    <property type="entry name" value="MetI-like_sf"/>
</dbReference>
<dbReference type="GO" id="GO:0043190">
    <property type="term" value="C:ATP-binding cassette (ABC) transporter complex"/>
    <property type="evidence" value="ECO:0007669"/>
    <property type="project" value="InterPro"/>
</dbReference>
<dbReference type="GO" id="GO:0022857">
    <property type="term" value="F:transmembrane transporter activity"/>
    <property type="evidence" value="ECO:0007669"/>
    <property type="project" value="InterPro"/>
</dbReference>
<evidence type="ECO:0000256" key="7">
    <source>
        <dbReference type="ARBA" id="ARBA00023136"/>
    </source>
</evidence>
<evidence type="ECO:0000256" key="8">
    <source>
        <dbReference type="RuleBase" id="RU363032"/>
    </source>
</evidence>
<keyword evidence="11" id="KW-1185">Reference proteome</keyword>
<feature type="transmembrane region" description="Helical" evidence="8">
    <location>
        <begin position="60"/>
        <end position="81"/>
    </location>
</feature>
<comment type="subcellular location">
    <subcellularLocation>
        <location evidence="1 8">Cell membrane</location>
        <topology evidence="1 8">Multi-pass membrane protein</topology>
    </subcellularLocation>
</comment>
<evidence type="ECO:0000256" key="1">
    <source>
        <dbReference type="ARBA" id="ARBA00004651"/>
    </source>
</evidence>
<feature type="domain" description="ABC transmembrane type-1" evidence="9">
    <location>
        <begin position="22"/>
        <end position="209"/>
    </location>
</feature>
<feature type="transmembrane region" description="Helical" evidence="8">
    <location>
        <begin position="190"/>
        <end position="212"/>
    </location>
</feature>